<evidence type="ECO:0000313" key="2">
    <source>
        <dbReference type="EMBL" id="MCJ2188476.1"/>
    </source>
</evidence>
<organism evidence="2 3">
    <name type="scientific">Novosphingobium beihaiensis</name>
    <dbReference type="NCBI Taxonomy" id="2930389"/>
    <lineage>
        <taxon>Bacteria</taxon>
        <taxon>Pseudomonadati</taxon>
        <taxon>Pseudomonadota</taxon>
        <taxon>Alphaproteobacteria</taxon>
        <taxon>Sphingomonadales</taxon>
        <taxon>Sphingomonadaceae</taxon>
        <taxon>Novosphingobium</taxon>
    </lineage>
</organism>
<evidence type="ECO:0000313" key="3">
    <source>
        <dbReference type="Proteomes" id="UP001202281"/>
    </source>
</evidence>
<dbReference type="PANTHER" id="PTHR36836:SF1">
    <property type="entry name" value="COLANIC ACID BIOSYNTHESIS PROTEIN WCAK"/>
    <property type="match status" value="1"/>
</dbReference>
<reference evidence="2 3" key="1">
    <citation type="submission" date="2022-04" db="EMBL/GenBank/DDBJ databases">
        <title>Identification of a novel bacterium isolated from mangrove sediments.</title>
        <authorList>
            <person name="Pan X."/>
        </authorList>
    </citation>
    <scope>NUCLEOTIDE SEQUENCE [LARGE SCALE GENOMIC DNA]</scope>
    <source>
        <strain evidence="2 3">B2638</strain>
    </source>
</reference>
<dbReference type="RefSeq" id="WP_243923197.1">
    <property type="nucleotide sequence ID" value="NZ_JALHLG010000035.1"/>
</dbReference>
<proteinExistence type="predicted"/>
<gene>
    <name evidence="2" type="ORF">MTR66_16840</name>
</gene>
<dbReference type="PANTHER" id="PTHR36836">
    <property type="entry name" value="COLANIC ACID BIOSYNTHESIS PROTEIN WCAK"/>
    <property type="match status" value="1"/>
</dbReference>
<feature type="domain" description="Polysaccharide pyruvyl transferase" evidence="1">
    <location>
        <begin position="57"/>
        <end position="377"/>
    </location>
</feature>
<sequence length="449" mass="47096">MSGTITDLQALMLSADPEADLRAAYRTRFAAARAEPRLARPPGPLRVLLAGYSGACNTGADLRTGEIIRQLRDAFGSGGIALGIITVGDHPLPDWGTVTTERIEGFPPDAVRDLCARYDAVVVCEGSLFTSTFSDGLATMLTAFLGMAAAMGKPAIAYGAEADRMSPAVEQFVAETAREALVIARNRASLERLEALGLQAELGTDTGWSFADAGMAAAQALLRERGWDGHAPLTVVCPTDPFRWPLIADPERAMFASLTGDVAPEHHSGMMFFQPAETSQDLCSAFLDGIATALHEHDRRSAEPRFTIVVGMEANDQDACLELAQRLGAPAPVVAGTTGPHAIVGILRSASLLVSARYHAVLLSMAAAVPAIGLAYDQRVRALFAEAGHPGLALEARAPGLAERLSAGLRLLAAEPDAGADFAAFAAAQRAVQRAAGERVAAYLRGSAD</sequence>
<protein>
    <submittedName>
        <fullName evidence="2">Polysaccharide pyruvyl transferase family protein</fullName>
    </submittedName>
</protein>
<dbReference type="Proteomes" id="UP001202281">
    <property type="component" value="Unassembled WGS sequence"/>
</dbReference>
<dbReference type="GO" id="GO:0016740">
    <property type="term" value="F:transferase activity"/>
    <property type="evidence" value="ECO:0007669"/>
    <property type="project" value="UniProtKB-KW"/>
</dbReference>
<dbReference type="InterPro" id="IPR007345">
    <property type="entry name" value="Polysacch_pyruvyl_Trfase"/>
</dbReference>
<keyword evidence="3" id="KW-1185">Reference proteome</keyword>
<dbReference type="Pfam" id="PF04230">
    <property type="entry name" value="PS_pyruv_trans"/>
    <property type="match status" value="1"/>
</dbReference>
<name>A0ABT0BUG7_9SPHN</name>
<accession>A0ABT0BUG7</accession>
<dbReference type="EMBL" id="JALHLG010000035">
    <property type="protein sequence ID" value="MCJ2188476.1"/>
    <property type="molecule type" value="Genomic_DNA"/>
</dbReference>
<comment type="caution">
    <text evidence="2">The sequence shown here is derived from an EMBL/GenBank/DDBJ whole genome shotgun (WGS) entry which is preliminary data.</text>
</comment>
<keyword evidence="2" id="KW-0808">Transferase</keyword>
<evidence type="ECO:0000259" key="1">
    <source>
        <dbReference type="Pfam" id="PF04230"/>
    </source>
</evidence>